<keyword evidence="9" id="KW-0238">DNA-binding</keyword>
<keyword evidence="8" id="KW-0805">Transcription regulation</keyword>
<dbReference type="SUPFAM" id="SSF46785">
    <property type="entry name" value="Winged helix' DNA-binding domain"/>
    <property type="match status" value="1"/>
</dbReference>
<evidence type="ECO:0000256" key="8">
    <source>
        <dbReference type="ARBA" id="ARBA00023015"/>
    </source>
</evidence>
<dbReference type="Gene3D" id="3.30.1490.190">
    <property type="match status" value="1"/>
</dbReference>
<dbReference type="AlphaFoldDB" id="A0A941D8K5"/>
<dbReference type="GO" id="GO:0045892">
    <property type="term" value="P:negative regulation of DNA-templated transcription"/>
    <property type="evidence" value="ECO:0007669"/>
    <property type="project" value="TreeGrafter"/>
</dbReference>
<dbReference type="FunFam" id="1.10.10.10:FF:000459">
    <property type="entry name" value="Ferric uptake regulation protein"/>
    <property type="match status" value="1"/>
</dbReference>
<dbReference type="Gene3D" id="1.10.10.10">
    <property type="entry name" value="Winged helix-like DNA-binding domain superfamily/Winged helix DNA-binding domain"/>
    <property type="match status" value="1"/>
</dbReference>
<accession>A0A941D8K5</accession>
<evidence type="ECO:0000256" key="5">
    <source>
        <dbReference type="ARBA" id="ARBA00022491"/>
    </source>
</evidence>
<dbReference type="GO" id="GO:0005829">
    <property type="term" value="C:cytosol"/>
    <property type="evidence" value="ECO:0007669"/>
    <property type="project" value="TreeGrafter"/>
</dbReference>
<keyword evidence="6 11" id="KW-0479">Metal-binding</keyword>
<dbReference type="PANTHER" id="PTHR33202:SF2">
    <property type="entry name" value="FERRIC UPTAKE REGULATION PROTEIN"/>
    <property type="match status" value="1"/>
</dbReference>
<feature type="binding site" evidence="11">
    <location>
        <position position="129"/>
    </location>
    <ligand>
        <name>Zn(2+)</name>
        <dbReference type="ChEBI" id="CHEBI:29105"/>
    </ligand>
</feature>
<evidence type="ECO:0000256" key="9">
    <source>
        <dbReference type="ARBA" id="ARBA00023125"/>
    </source>
</evidence>
<dbReference type="GO" id="GO:0000976">
    <property type="term" value="F:transcription cis-regulatory region binding"/>
    <property type="evidence" value="ECO:0007669"/>
    <property type="project" value="TreeGrafter"/>
</dbReference>
<dbReference type="GO" id="GO:0008270">
    <property type="term" value="F:zinc ion binding"/>
    <property type="evidence" value="ECO:0007669"/>
    <property type="project" value="TreeGrafter"/>
</dbReference>
<dbReference type="InterPro" id="IPR036388">
    <property type="entry name" value="WH-like_DNA-bd_sf"/>
</dbReference>
<evidence type="ECO:0000313" key="14">
    <source>
        <dbReference type="Proteomes" id="UP000677016"/>
    </source>
</evidence>
<proteinExistence type="inferred from homology"/>
<dbReference type="InterPro" id="IPR043135">
    <property type="entry name" value="Fur_C"/>
</dbReference>
<evidence type="ECO:0000256" key="6">
    <source>
        <dbReference type="ARBA" id="ARBA00022723"/>
    </source>
</evidence>
<dbReference type="InterPro" id="IPR036390">
    <property type="entry name" value="WH_DNA-bd_sf"/>
</dbReference>
<dbReference type="InterPro" id="IPR002481">
    <property type="entry name" value="FUR"/>
</dbReference>
<keyword evidence="5" id="KW-0678">Repressor</keyword>
<dbReference type="GO" id="GO:0003700">
    <property type="term" value="F:DNA-binding transcription factor activity"/>
    <property type="evidence" value="ECO:0007669"/>
    <property type="project" value="InterPro"/>
</dbReference>
<protein>
    <submittedName>
        <fullName evidence="13">Transcriptional repressor</fullName>
    </submittedName>
</protein>
<keyword evidence="10" id="KW-0804">Transcription</keyword>
<dbReference type="CDD" id="cd07153">
    <property type="entry name" value="Fur_like"/>
    <property type="match status" value="1"/>
</dbReference>
<sequence length="137" mass="14724">MTEQTRTDRRPTRQRAAIADALARSPEFRSAQEIHADLAGDGTRVGLATVYRNLQAMSADGEVDVIRTADGEAVYRSCATDDHHHHVVCRGCGLAVEVTGDAVERWAEAVAAEHGFTHVRHTVEVDGLCAQCSAGSV</sequence>
<keyword evidence="4" id="KW-0963">Cytoplasm</keyword>
<comment type="cofactor">
    <cofactor evidence="12">
        <name>Mn(2+)</name>
        <dbReference type="ChEBI" id="CHEBI:29035"/>
    </cofactor>
    <cofactor evidence="12">
        <name>Fe(2+)</name>
        <dbReference type="ChEBI" id="CHEBI:29033"/>
    </cofactor>
    <text evidence="12">Binds 1 Mn(2+) or Fe(2+) ion per subunit.</text>
</comment>
<evidence type="ECO:0000256" key="4">
    <source>
        <dbReference type="ARBA" id="ARBA00022490"/>
    </source>
</evidence>
<dbReference type="Pfam" id="PF01475">
    <property type="entry name" value="FUR"/>
    <property type="match status" value="1"/>
</dbReference>
<feature type="binding site" evidence="11">
    <location>
        <position position="132"/>
    </location>
    <ligand>
        <name>Zn(2+)</name>
        <dbReference type="ChEBI" id="CHEBI:29105"/>
    </ligand>
</feature>
<evidence type="ECO:0000256" key="2">
    <source>
        <dbReference type="ARBA" id="ARBA00007957"/>
    </source>
</evidence>
<evidence type="ECO:0000313" key="13">
    <source>
        <dbReference type="EMBL" id="MBR7744104.1"/>
    </source>
</evidence>
<comment type="caution">
    <text evidence="13">The sequence shown here is derived from an EMBL/GenBank/DDBJ whole genome shotgun (WGS) entry which is preliminary data.</text>
</comment>
<name>A0A941D8K5_9MICO</name>
<comment type="subunit">
    <text evidence="3">Homodimer.</text>
</comment>
<gene>
    <name evidence="13" type="ORF">KC207_12475</name>
</gene>
<feature type="binding site" evidence="12">
    <location>
        <position position="104"/>
    </location>
    <ligand>
        <name>Fe cation</name>
        <dbReference type="ChEBI" id="CHEBI:24875"/>
    </ligand>
</feature>
<comment type="subcellular location">
    <subcellularLocation>
        <location evidence="1">Cytoplasm</location>
    </subcellularLocation>
</comment>
<dbReference type="PANTHER" id="PTHR33202">
    <property type="entry name" value="ZINC UPTAKE REGULATION PROTEIN"/>
    <property type="match status" value="1"/>
</dbReference>
<keyword evidence="14" id="KW-1185">Reference proteome</keyword>
<evidence type="ECO:0000256" key="3">
    <source>
        <dbReference type="ARBA" id="ARBA00011738"/>
    </source>
</evidence>
<organism evidence="13 14">
    <name type="scientific">Phycicoccus avicenniae</name>
    <dbReference type="NCBI Taxonomy" id="2828860"/>
    <lineage>
        <taxon>Bacteria</taxon>
        <taxon>Bacillati</taxon>
        <taxon>Actinomycetota</taxon>
        <taxon>Actinomycetes</taxon>
        <taxon>Micrococcales</taxon>
        <taxon>Intrasporangiaceae</taxon>
        <taxon>Phycicoccus</taxon>
    </lineage>
</organism>
<feature type="binding site" evidence="11">
    <location>
        <position position="89"/>
    </location>
    <ligand>
        <name>Zn(2+)</name>
        <dbReference type="ChEBI" id="CHEBI:29105"/>
    </ligand>
</feature>
<evidence type="ECO:0000256" key="1">
    <source>
        <dbReference type="ARBA" id="ARBA00004496"/>
    </source>
</evidence>
<feature type="binding site" evidence="11">
    <location>
        <position position="92"/>
    </location>
    <ligand>
        <name>Zn(2+)</name>
        <dbReference type="ChEBI" id="CHEBI:29105"/>
    </ligand>
</feature>
<dbReference type="GO" id="GO:1900376">
    <property type="term" value="P:regulation of secondary metabolite biosynthetic process"/>
    <property type="evidence" value="ECO:0007669"/>
    <property type="project" value="TreeGrafter"/>
</dbReference>
<evidence type="ECO:0000256" key="11">
    <source>
        <dbReference type="PIRSR" id="PIRSR602481-1"/>
    </source>
</evidence>
<dbReference type="RefSeq" id="WP_211603460.1">
    <property type="nucleotide sequence ID" value="NZ_JAGSNF010000017.1"/>
</dbReference>
<reference evidence="13" key="1">
    <citation type="submission" date="2021-04" db="EMBL/GenBank/DDBJ databases">
        <title>Phycicoccus avicenniae sp. nov., a novel endophytic actinomycetes isolated from branch of Avicennia mariana.</title>
        <authorList>
            <person name="Tuo L."/>
        </authorList>
    </citation>
    <scope>NUCLEOTIDE SEQUENCE</scope>
    <source>
        <strain evidence="13">BSK3Z-2</strain>
    </source>
</reference>
<feature type="binding site" evidence="12">
    <location>
        <position position="121"/>
    </location>
    <ligand>
        <name>Fe cation</name>
        <dbReference type="ChEBI" id="CHEBI:24875"/>
    </ligand>
</feature>
<dbReference type="Proteomes" id="UP000677016">
    <property type="component" value="Unassembled WGS sequence"/>
</dbReference>
<evidence type="ECO:0000256" key="12">
    <source>
        <dbReference type="PIRSR" id="PIRSR602481-2"/>
    </source>
</evidence>
<feature type="binding site" evidence="12">
    <location>
        <position position="83"/>
    </location>
    <ligand>
        <name>Fe cation</name>
        <dbReference type="ChEBI" id="CHEBI:24875"/>
    </ligand>
</feature>
<comment type="cofactor">
    <cofactor evidence="11">
        <name>Zn(2+)</name>
        <dbReference type="ChEBI" id="CHEBI:29105"/>
    </cofactor>
    <text evidence="11">Binds 1 zinc ion per subunit.</text>
</comment>
<dbReference type="EMBL" id="JAGSNF010000017">
    <property type="protein sequence ID" value="MBR7744104.1"/>
    <property type="molecule type" value="Genomic_DNA"/>
</dbReference>
<evidence type="ECO:0000256" key="10">
    <source>
        <dbReference type="ARBA" id="ARBA00023163"/>
    </source>
</evidence>
<keyword evidence="12" id="KW-0408">Iron</keyword>
<comment type="similarity">
    <text evidence="2">Belongs to the Fur family.</text>
</comment>
<keyword evidence="7 11" id="KW-0862">Zinc</keyword>
<evidence type="ECO:0000256" key="7">
    <source>
        <dbReference type="ARBA" id="ARBA00022833"/>
    </source>
</evidence>